<evidence type="ECO:0000313" key="1">
    <source>
        <dbReference type="EMBL" id="TWP35954.1"/>
    </source>
</evidence>
<dbReference type="Proteomes" id="UP000320244">
    <property type="component" value="Unassembled WGS sequence"/>
</dbReference>
<dbReference type="AlphaFoldDB" id="A0A563E224"/>
<reference evidence="1 2" key="2">
    <citation type="submission" date="2019-08" db="EMBL/GenBank/DDBJ databases">
        <title>Jejuicoccus antrihumi gen. nov., sp. nov., a new member of the family Dermacoccaceae isolated from a cave.</title>
        <authorList>
            <person name="Schumann P."/>
            <person name="Kim I.S."/>
        </authorList>
    </citation>
    <scope>NUCLEOTIDE SEQUENCE [LARGE SCALE GENOMIC DNA]</scope>
    <source>
        <strain evidence="1 2">C5-26</strain>
    </source>
</reference>
<proteinExistence type="predicted"/>
<accession>A0A563E224</accession>
<keyword evidence="2" id="KW-1185">Reference proteome</keyword>
<comment type="caution">
    <text evidence="1">The sequence shown here is derived from an EMBL/GenBank/DDBJ whole genome shotgun (WGS) entry which is preliminary data.</text>
</comment>
<name>A0A563E224_9MICO</name>
<reference evidence="1 2" key="1">
    <citation type="submission" date="2019-05" db="EMBL/GenBank/DDBJ databases">
        <authorList>
            <person name="Lee S.D."/>
        </authorList>
    </citation>
    <scope>NUCLEOTIDE SEQUENCE [LARGE SCALE GENOMIC DNA]</scope>
    <source>
        <strain evidence="1 2">C5-26</strain>
    </source>
</reference>
<gene>
    <name evidence="1" type="ORF">FGL98_12030</name>
</gene>
<sequence length="124" mass="12930">MTAQILRIVRTSLSTTVVWRLKSTSGATVPTNSSQLSGAAPLFDTRQLALVDVEGNKTFYPYTYVPIGQPTGLDTKCLCSDLPDSVSGGGVVLYAMMPALPAGASTVNVSIPGFSTMKSVKVAS</sequence>
<evidence type="ECO:0000313" key="2">
    <source>
        <dbReference type="Proteomes" id="UP000320244"/>
    </source>
</evidence>
<protein>
    <submittedName>
        <fullName evidence="1">Uncharacterized protein</fullName>
    </submittedName>
</protein>
<dbReference type="EMBL" id="VCQV01000015">
    <property type="protein sequence ID" value="TWP35954.1"/>
    <property type="molecule type" value="Genomic_DNA"/>
</dbReference>
<dbReference type="RefSeq" id="WP_186526129.1">
    <property type="nucleotide sequence ID" value="NZ_VCQV01000015.1"/>
</dbReference>
<organism evidence="1 2">
    <name type="scientific">Leekyejoonella antrihumi</name>
    <dbReference type="NCBI Taxonomy" id="1660198"/>
    <lineage>
        <taxon>Bacteria</taxon>
        <taxon>Bacillati</taxon>
        <taxon>Actinomycetota</taxon>
        <taxon>Actinomycetes</taxon>
        <taxon>Micrococcales</taxon>
        <taxon>Dermacoccaceae</taxon>
        <taxon>Leekyejoonella</taxon>
    </lineage>
</organism>